<proteinExistence type="predicted"/>
<dbReference type="RefSeq" id="WP_149860269.1">
    <property type="nucleotide sequence ID" value="NZ_VUOD01000003.1"/>
</dbReference>
<dbReference type="Proteomes" id="UP000322165">
    <property type="component" value="Unassembled WGS sequence"/>
</dbReference>
<evidence type="ECO:0000313" key="1">
    <source>
        <dbReference type="EMBL" id="KAA2285443.1"/>
    </source>
</evidence>
<dbReference type="EMBL" id="VUOD01000003">
    <property type="protein sequence ID" value="KAA2285443.1"/>
    <property type="molecule type" value="Genomic_DNA"/>
</dbReference>
<dbReference type="AlphaFoldDB" id="A0A5B2ZCX6"/>
<accession>A0A5B2ZCX6</accession>
<evidence type="ECO:0000313" key="2">
    <source>
        <dbReference type="Proteomes" id="UP000322165"/>
    </source>
</evidence>
<name>A0A5B2ZCX6_9GAMM</name>
<organism evidence="1 2">
    <name type="scientific">Arenimonas fontis</name>
    <dbReference type="NCBI Taxonomy" id="2608255"/>
    <lineage>
        <taxon>Bacteria</taxon>
        <taxon>Pseudomonadati</taxon>
        <taxon>Pseudomonadota</taxon>
        <taxon>Gammaproteobacteria</taxon>
        <taxon>Lysobacterales</taxon>
        <taxon>Lysobacteraceae</taxon>
        <taxon>Arenimonas</taxon>
    </lineage>
</organism>
<comment type="caution">
    <text evidence="1">The sequence shown here is derived from an EMBL/GenBank/DDBJ whole genome shotgun (WGS) entry which is preliminary data.</text>
</comment>
<reference evidence="1 2" key="2">
    <citation type="submission" date="2019-09" db="EMBL/GenBank/DDBJ databases">
        <authorList>
            <person name="Mazur A."/>
        </authorList>
    </citation>
    <scope>NUCLEOTIDE SEQUENCE [LARGE SCALE GENOMIC DNA]</scope>
    <source>
        <strain evidence="1 2">3729k</strain>
    </source>
</reference>
<reference evidence="1 2" key="1">
    <citation type="submission" date="2019-09" db="EMBL/GenBank/DDBJ databases">
        <title>Arenimonas chukotkensis sp. nov., a bacterium isolated from Chukotka hot spring, Arctic region, Russia.</title>
        <authorList>
            <person name="Zayulina K.S."/>
            <person name="Prokofeva M.I."/>
            <person name="Elcheninov A.G."/>
            <person name="Novikov A."/>
            <person name="Kochetkova T.V."/>
            <person name="Kublanov I.V."/>
        </authorList>
    </citation>
    <scope>NUCLEOTIDE SEQUENCE [LARGE SCALE GENOMIC DNA]</scope>
    <source>
        <strain evidence="1 2">3729k</strain>
    </source>
</reference>
<sequence>MTRPRASFGLRDSRLRRSKAQVAAILESLESRPPPLSEAEQLEIRARLSEVPAAPQLPLCLPKNEAGQS</sequence>
<gene>
    <name evidence="1" type="ORF">F0415_05895</name>
</gene>
<keyword evidence="2" id="KW-1185">Reference proteome</keyword>
<protein>
    <submittedName>
        <fullName evidence="1">Uncharacterized protein</fullName>
    </submittedName>
</protein>